<proteinExistence type="predicted"/>
<dbReference type="InterPro" id="IPR001466">
    <property type="entry name" value="Beta-lactam-related"/>
</dbReference>
<dbReference type="EMBL" id="MAYG01000001">
    <property type="protein sequence ID" value="OCA74469.1"/>
    <property type="molecule type" value="Genomic_DNA"/>
</dbReference>
<feature type="domain" description="Beta-lactamase-related" evidence="1">
    <location>
        <begin position="72"/>
        <end position="368"/>
    </location>
</feature>
<dbReference type="PANTHER" id="PTHR46825">
    <property type="entry name" value="D-ALANYL-D-ALANINE-CARBOXYPEPTIDASE/ENDOPEPTIDASE AMPH"/>
    <property type="match status" value="1"/>
</dbReference>
<evidence type="ECO:0000259" key="1">
    <source>
        <dbReference type="Pfam" id="PF00144"/>
    </source>
</evidence>
<dbReference type="Proteomes" id="UP000093432">
    <property type="component" value="Unassembled WGS sequence"/>
</dbReference>
<evidence type="ECO:0000313" key="3">
    <source>
        <dbReference type="Proteomes" id="UP000093432"/>
    </source>
</evidence>
<dbReference type="SUPFAM" id="SSF56601">
    <property type="entry name" value="beta-lactamase/transpeptidase-like"/>
    <property type="match status" value="1"/>
</dbReference>
<reference evidence="3" key="1">
    <citation type="submission" date="2016-07" db="EMBL/GenBank/DDBJ databases">
        <authorList>
            <person name="Florea S."/>
            <person name="Webb J.S."/>
            <person name="Jaromczyk J."/>
            <person name="Schardl C.L."/>
        </authorList>
    </citation>
    <scope>NUCLEOTIDE SEQUENCE [LARGE SCALE GENOMIC DNA]</scope>
    <source>
        <strain evidence="3">CC-VM-7</strain>
    </source>
</reference>
<dbReference type="STRING" id="651561.BBI00_09080"/>
<gene>
    <name evidence="2" type="ORF">BBI00_09080</name>
</gene>
<sequence length="382" mass="43582">MNKADNLTRITMKNFVFAFQFLHKLQNIVQNSIKERKNMTKYVLLVLILISRISFGQIKTFNGKQLSDAEFQGKIKKAMDSLQVQGMSIAIINNGKIVFNKGLGVANTLSKKKVTPSTFFEAASLSKPVFALFVLQLAKEGRLDLNRPLFEYLPADNIEDERYKKITAKMVLSHTTGLPNWSETGKMQLQSEPGKQFSYSGEAYVYLGRVIAKLSNTSFKNLDAVFQNKVAKELKLNDFHFVITPEVEKNLADGYQKKHFVKDERDRSSFDPAGGLLANTRNYSEFLIHLMNKKLNFSEMFEPVVTLDQDSPIREYFGVDSWTLGMAVIKLNGKLNYWHGGNNLGYTSSFMIDPDKKFGYVYFTNEDQCNGMKKVVENILWK</sequence>
<dbReference type="PANTHER" id="PTHR46825:SF9">
    <property type="entry name" value="BETA-LACTAMASE-RELATED DOMAIN-CONTAINING PROTEIN"/>
    <property type="match status" value="1"/>
</dbReference>
<dbReference type="InterPro" id="IPR012338">
    <property type="entry name" value="Beta-lactam/transpept-like"/>
</dbReference>
<dbReference type="AlphaFoldDB" id="A0A1B8ZSA6"/>
<protein>
    <recommendedName>
        <fullName evidence="1">Beta-lactamase-related domain-containing protein</fullName>
    </recommendedName>
</protein>
<comment type="caution">
    <text evidence="2">The sequence shown here is derived from an EMBL/GenBank/DDBJ whole genome shotgun (WGS) entry which is preliminary data.</text>
</comment>
<name>A0A1B8ZSA6_9FLAO</name>
<dbReference type="InterPro" id="IPR050491">
    <property type="entry name" value="AmpC-like"/>
</dbReference>
<dbReference type="Pfam" id="PF00144">
    <property type="entry name" value="Beta-lactamase"/>
    <property type="match status" value="1"/>
</dbReference>
<evidence type="ECO:0000313" key="2">
    <source>
        <dbReference type="EMBL" id="OCA74469.1"/>
    </source>
</evidence>
<dbReference type="Gene3D" id="3.40.710.10">
    <property type="entry name" value="DD-peptidase/beta-lactamase superfamily"/>
    <property type="match status" value="1"/>
</dbReference>
<accession>A0A1B8ZSA6</accession>
<organism evidence="2 3">
    <name type="scientific">Chryseobacterium arthrosphaerae</name>
    <dbReference type="NCBI Taxonomy" id="651561"/>
    <lineage>
        <taxon>Bacteria</taxon>
        <taxon>Pseudomonadati</taxon>
        <taxon>Bacteroidota</taxon>
        <taxon>Flavobacteriia</taxon>
        <taxon>Flavobacteriales</taxon>
        <taxon>Weeksellaceae</taxon>
        <taxon>Chryseobacterium group</taxon>
        <taxon>Chryseobacterium</taxon>
    </lineage>
</organism>